<accession>A0A9X8GSH9</accession>
<reference evidence="1 2" key="1">
    <citation type="submission" date="2018-09" db="EMBL/GenBank/DDBJ databases">
        <title>Acidovorax cavernicola nov. sp. isolated from Gruta de las Maravillas (Aracena, Spain).</title>
        <authorList>
            <person name="Jurado V."/>
            <person name="Gutierrez-Patricio S."/>
            <person name="Gonzalez-Pimentel J.L."/>
            <person name="Miller A.Z."/>
            <person name="Laiz L."/>
            <person name="Saiz-Jimenez C."/>
        </authorList>
    </citation>
    <scope>NUCLEOTIDE SEQUENCE [LARGE SCALE GENOMIC DNA]</scope>
    <source>
        <strain evidence="1 2">1011MAR4D40.2</strain>
    </source>
</reference>
<organism evidence="1 2">
    <name type="scientific">Acidovorax cavernicola</name>
    <dbReference type="NCBI Taxonomy" id="1675792"/>
    <lineage>
        <taxon>Bacteria</taxon>
        <taxon>Pseudomonadati</taxon>
        <taxon>Pseudomonadota</taxon>
        <taxon>Betaproteobacteria</taxon>
        <taxon>Burkholderiales</taxon>
        <taxon>Comamonadaceae</taxon>
        <taxon>Acidovorax</taxon>
    </lineage>
</organism>
<dbReference type="EMBL" id="QXMN01000071">
    <property type="protein sequence ID" value="RIX73087.1"/>
    <property type="molecule type" value="Genomic_DNA"/>
</dbReference>
<dbReference type="AlphaFoldDB" id="A0A9X8GSH9"/>
<evidence type="ECO:0000313" key="1">
    <source>
        <dbReference type="EMBL" id="RIX73087.1"/>
    </source>
</evidence>
<dbReference type="Proteomes" id="UP000265619">
    <property type="component" value="Unassembled WGS sequence"/>
</dbReference>
<sequence length="127" mass="14090">MARAVVELNVQEKQALVVLVYQCLIKAEYVRANKGDEPDLARRVPKRIYGNSRKHAGRLGVASIARDNGLVLNQEHKPLGLVTAGFRLEDVDQRIAIPLSGPRYRRCVVIQDDCALAKPLANHIKVA</sequence>
<protein>
    <submittedName>
        <fullName evidence="1">Uncharacterized protein</fullName>
    </submittedName>
</protein>
<keyword evidence="2" id="KW-1185">Reference proteome</keyword>
<comment type="caution">
    <text evidence="1">The sequence shown here is derived from an EMBL/GenBank/DDBJ whole genome shotgun (WGS) entry which is preliminary data.</text>
</comment>
<gene>
    <name evidence="1" type="ORF">D3H34_29890</name>
</gene>
<evidence type="ECO:0000313" key="2">
    <source>
        <dbReference type="Proteomes" id="UP000265619"/>
    </source>
</evidence>
<proteinExistence type="predicted"/>
<name>A0A9X8GSH9_9BURK</name>